<accession>A0A0A8JC71</accession>
<keyword evidence="11" id="KW-0282">Flagellum</keyword>
<comment type="subcellular location">
    <subcellularLocation>
        <location evidence="1">Cell membrane</location>
        <topology evidence="1">Single-pass membrane protein</topology>
    </subcellularLocation>
</comment>
<dbReference type="AlphaFoldDB" id="A0A0A8JC71"/>
<evidence type="ECO:0000256" key="9">
    <source>
        <dbReference type="SAM" id="Phobius"/>
    </source>
</evidence>
<keyword evidence="11" id="KW-0969">Cilium</keyword>
<feature type="transmembrane region" description="Helical" evidence="9">
    <location>
        <begin position="31"/>
        <end position="52"/>
    </location>
</feature>
<dbReference type="CDD" id="cd07185">
    <property type="entry name" value="OmpA_C-like"/>
    <property type="match status" value="1"/>
</dbReference>
<evidence type="ECO:0000256" key="6">
    <source>
        <dbReference type="ARBA" id="ARBA00023136"/>
    </source>
</evidence>
<keyword evidence="6 7" id="KW-0472">Membrane</keyword>
<feature type="region of interest" description="Disordered" evidence="8">
    <location>
        <begin position="77"/>
        <end position="125"/>
    </location>
</feature>
<dbReference type="PROSITE" id="PS51123">
    <property type="entry name" value="OMPA_2"/>
    <property type="match status" value="1"/>
</dbReference>
<evidence type="ECO:0000256" key="2">
    <source>
        <dbReference type="ARBA" id="ARBA00008914"/>
    </source>
</evidence>
<evidence type="ECO:0000256" key="3">
    <source>
        <dbReference type="ARBA" id="ARBA00022475"/>
    </source>
</evidence>
<evidence type="ECO:0000256" key="5">
    <source>
        <dbReference type="ARBA" id="ARBA00022989"/>
    </source>
</evidence>
<dbReference type="PANTHER" id="PTHR30329">
    <property type="entry name" value="STATOR ELEMENT OF FLAGELLAR MOTOR COMPLEX"/>
    <property type="match status" value="1"/>
</dbReference>
<protein>
    <submittedName>
        <fullName evidence="11">Flagellar motor protein MotB</fullName>
    </submittedName>
</protein>
<evidence type="ECO:0000256" key="8">
    <source>
        <dbReference type="SAM" id="MobiDB-lite"/>
    </source>
</evidence>
<proteinExistence type="inferred from homology"/>
<dbReference type="GO" id="GO:0005886">
    <property type="term" value="C:plasma membrane"/>
    <property type="evidence" value="ECO:0007669"/>
    <property type="project" value="UniProtKB-SubCell"/>
</dbReference>
<evidence type="ECO:0000256" key="1">
    <source>
        <dbReference type="ARBA" id="ARBA00004162"/>
    </source>
</evidence>
<feature type="compositionally biased region" description="Basic and acidic residues" evidence="8">
    <location>
        <begin position="111"/>
        <end position="125"/>
    </location>
</feature>
<evidence type="ECO:0000313" key="11">
    <source>
        <dbReference type="EMBL" id="BAQ08180.1"/>
    </source>
</evidence>
<evidence type="ECO:0000259" key="10">
    <source>
        <dbReference type="PROSITE" id="PS51123"/>
    </source>
</evidence>
<evidence type="ECO:0000256" key="4">
    <source>
        <dbReference type="ARBA" id="ARBA00022692"/>
    </source>
</evidence>
<keyword evidence="5 9" id="KW-1133">Transmembrane helix</keyword>
<keyword evidence="3" id="KW-1003">Cell membrane</keyword>
<comment type="similarity">
    <text evidence="2">Belongs to the MotB family.</text>
</comment>
<dbReference type="InterPro" id="IPR050330">
    <property type="entry name" value="Bact_OuterMem_StrucFunc"/>
</dbReference>
<evidence type="ECO:0000256" key="7">
    <source>
        <dbReference type="PROSITE-ProRule" id="PRU00473"/>
    </source>
</evidence>
<feature type="domain" description="OmpA-like" evidence="10">
    <location>
        <begin position="163"/>
        <end position="282"/>
    </location>
</feature>
<dbReference type="EMBL" id="LC043068">
    <property type="protein sequence ID" value="BAQ08180.1"/>
    <property type="molecule type" value="Genomic_DNA"/>
</dbReference>
<dbReference type="Pfam" id="PF13677">
    <property type="entry name" value="MotB_plug"/>
    <property type="match status" value="1"/>
</dbReference>
<reference evidence="11" key="1">
    <citation type="submission" date="2015-04" db="EMBL/GenBank/DDBJ databases">
        <title>Formation of a single polar flagellum by lateral and polar bacterial flagellar gene sets.</title>
        <authorList>
            <person name="Maruyama Y."/>
            <person name="Kobayashi M."/>
            <person name="Murata K."/>
            <person name="Hashimoto W."/>
        </authorList>
    </citation>
    <scope>NUCLEOTIDE SEQUENCE</scope>
    <source>
        <strain evidence="11">A1</strain>
    </source>
</reference>
<dbReference type="Pfam" id="PF00691">
    <property type="entry name" value="OmpA"/>
    <property type="match status" value="1"/>
</dbReference>
<dbReference type="Gene3D" id="3.30.1330.60">
    <property type="entry name" value="OmpA-like domain"/>
    <property type="match status" value="1"/>
</dbReference>
<organism evidence="11">
    <name type="scientific">Sphingomonas sp. A1</name>
    <dbReference type="NCBI Taxonomy" id="90322"/>
    <lineage>
        <taxon>Bacteria</taxon>
        <taxon>Pseudomonadati</taxon>
        <taxon>Pseudomonadota</taxon>
        <taxon>Alphaproteobacteria</taxon>
        <taxon>Sphingomonadales</taxon>
        <taxon>Sphingomonadaceae</taxon>
        <taxon>Sphingomonas</taxon>
    </lineage>
</organism>
<keyword evidence="4 9" id="KW-0812">Transmembrane</keyword>
<dbReference type="InterPro" id="IPR025713">
    <property type="entry name" value="MotB-like_N_dom"/>
</dbReference>
<dbReference type="SUPFAM" id="SSF103088">
    <property type="entry name" value="OmpA-like"/>
    <property type="match status" value="1"/>
</dbReference>
<gene>
    <name evidence="11" type="primary">motB</name>
</gene>
<dbReference type="InterPro" id="IPR036737">
    <property type="entry name" value="OmpA-like_sf"/>
</dbReference>
<dbReference type="InterPro" id="IPR006665">
    <property type="entry name" value="OmpA-like"/>
</dbReference>
<name>A0A0A8JC71_9SPHN</name>
<sequence length="328" mass="36041">MNAKADKHTQAVVKRVSRRHDGDEHGGAWKVAFADFCLALMCLFLVLWVMAARSKESIEEVKRVAEGSLLDEGVGRRMETVGGPRGSLIERQPIPSQGDTRMPKRQVTNGDLEHSDDSPRLSKRRYDTPEDMKELAAVVERLTAKAGMAGNLSTEITPQGLRVMLHDTEQQGMFARGSAMPSDRFRALLRKMGPLFSQIENQMLILGHTDALQYADQGHSAYSNWTLSGQRAMSARLQMLDGGLRPDSILQVVGMADRAPLDAHDPRAPINRRIELMILGPEQARNLAAMFGMPVDAAPLIDGVVTSLPHNEAVDMLRGAGAASTERR</sequence>
<dbReference type="PANTHER" id="PTHR30329:SF21">
    <property type="entry name" value="LIPOPROTEIN YIAD-RELATED"/>
    <property type="match status" value="1"/>
</dbReference>
<keyword evidence="11" id="KW-0966">Cell projection</keyword>